<dbReference type="OrthoDB" id="426882at2759"/>
<dbReference type="PROSITE" id="PS50048">
    <property type="entry name" value="ZN2_CY6_FUNGAL_2"/>
    <property type="match status" value="1"/>
</dbReference>
<evidence type="ECO:0000256" key="2">
    <source>
        <dbReference type="ARBA" id="ARBA00022723"/>
    </source>
</evidence>
<evidence type="ECO:0000256" key="5">
    <source>
        <dbReference type="ARBA" id="ARBA00023163"/>
    </source>
</evidence>
<keyword evidence="6" id="KW-0539">Nucleus</keyword>
<proteinExistence type="predicted"/>
<reference evidence="10" key="1">
    <citation type="journal article" date="2014" name="Genome Announc.">
        <title>Draft genome sequence of the formaldehyde-resistant fungus Byssochlamys spectabilis No. 5 (anamorph Paecilomyces variotii No. 5) (NBRC109023).</title>
        <authorList>
            <person name="Oka T."/>
            <person name="Ekino K."/>
            <person name="Fukuda K."/>
            <person name="Nomura Y."/>
        </authorList>
    </citation>
    <scope>NUCLEOTIDE SEQUENCE [LARGE SCALE GENOMIC DNA]</scope>
    <source>
        <strain evidence="10">No. 5 / NBRC 109023</strain>
    </source>
</reference>
<keyword evidence="3" id="KW-0805">Transcription regulation</keyword>
<name>V5FJU2_BYSSN</name>
<keyword evidence="2" id="KW-0479">Metal-binding</keyword>
<dbReference type="eggNOG" id="ENOG502RMHE">
    <property type="taxonomic scope" value="Eukaryota"/>
</dbReference>
<evidence type="ECO:0000259" key="8">
    <source>
        <dbReference type="PROSITE" id="PS50048"/>
    </source>
</evidence>
<dbReference type="Proteomes" id="UP000018001">
    <property type="component" value="Unassembled WGS sequence"/>
</dbReference>
<gene>
    <name evidence="9" type="ORF">PVAR5_6819</name>
</gene>
<keyword evidence="5" id="KW-0804">Transcription</keyword>
<dbReference type="GO" id="GO:0005634">
    <property type="term" value="C:nucleus"/>
    <property type="evidence" value="ECO:0007669"/>
    <property type="project" value="UniProtKB-SubCell"/>
</dbReference>
<dbReference type="CDD" id="cd12148">
    <property type="entry name" value="fungal_TF_MHR"/>
    <property type="match status" value="1"/>
</dbReference>
<feature type="region of interest" description="Disordered" evidence="7">
    <location>
        <begin position="66"/>
        <end position="109"/>
    </location>
</feature>
<evidence type="ECO:0000256" key="3">
    <source>
        <dbReference type="ARBA" id="ARBA00023015"/>
    </source>
</evidence>
<dbReference type="PROSITE" id="PS00463">
    <property type="entry name" value="ZN2_CY6_FUNGAL_1"/>
    <property type="match status" value="1"/>
</dbReference>
<dbReference type="PANTHER" id="PTHR47338:SF6">
    <property type="entry name" value="ZN(II)2CYS6 TRANSCRIPTION FACTOR (EUROFUNG)"/>
    <property type="match status" value="1"/>
</dbReference>
<dbReference type="InterPro" id="IPR050815">
    <property type="entry name" value="TF_fung"/>
</dbReference>
<evidence type="ECO:0000256" key="1">
    <source>
        <dbReference type="ARBA" id="ARBA00004123"/>
    </source>
</evidence>
<dbReference type="EMBL" id="BAUL01000229">
    <property type="protein sequence ID" value="GAD98129.1"/>
    <property type="molecule type" value="Genomic_DNA"/>
</dbReference>
<dbReference type="SUPFAM" id="SSF57701">
    <property type="entry name" value="Zn2/Cys6 DNA-binding domain"/>
    <property type="match status" value="1"/>
</dbReference>
<evidence type="ECO:0000313" key="9">
    <source>
        <dbReference type="EMBL" id="GAD98129.1"/>
    </source>
</evidence>
<dbReference type="InterPro" id="IPR001138">
    <property type="entry name" value="Zn2Cys6_DnaBD"/>
</dbReference>
<keyword evidence="4" id="KW-0238">DNA-binding</keyword>
<evidence type="ECO:0000256" key="6">
    <source>
        <dbReference type="ARBA" id="ARBA00023242"/>
    </source>
</evidence>
<accession>V5FJU2</accession>
<dbReference type="CDD" id="cd00067">
    <property type="entry name" value="GAL4"/>
    <property type="match status" value="1"/>
</dbReference>
<protein>
    <recommendedName>
        <fullName evidence="8">Zn(2)-C6 fungal-type domain-containing protein</fullName>
    </recommendedName>
</protein>
<evidence type="ECO:0000256" key="7">
    <source>
        <dbReference type="SAM" id="MobiDB-lite"/>
    </source>
</evidence>
<evidence type="ECO:0000313" key="10">
    <source>
        <dbReference type="Proteomes" id="UP000018001"/>
    </source>
</evidence>
<dbReference type="SMART" id="SM00066">
    <property type="entry name" value="GAL4"/>
    <property type="match status" value="1"/>
</dbReference>
<dbReference type="GO" id="GO:0000981">
    <property type="term" value="F:DNA-binding transcription factor activity, RNA polymerase II-specific"/>
    <property type="evidence" value="ECO:0007669"/>
    <property type="project" value="InterPro"/>
</dbReference>
<comment type="caution">
    <text evidence="9">The sequence shown here is derived from an EMBL/GenBank/DDBJ whole genome shotgun (WGS) entry which is preliminary data.</text>
</comment>
<evidence type="ECO:0000256" key="4">
    <source>
        <dbReference type="ARBA" id="ARBA00023125"/>
    </source>
</evidence>
<comment type="subcellular location">
    <subcellularLocation>
        <location evidence="1">Nucleus</location>
    </subcellularLocation>
</comment>
<dbReference type="AlphaFoldDB" id="V5FJU2"/>
<dbReference type="Gene3D" id="4.10.240.10">
    <property type="entry name" value="Zn(2)-C6 fungal-type DNA-binding domain"/>
    <property type="match status" value="1"/>
</dbReference>
<feature type="compositionally biased region" description="Polar residues" evidence="7">
    <location>
        <begin position="88"/>
        <end position="106"/>
    </location>
</feature>
<dbReference type="GO" id="GO:0003677">
    <property type="term" value="F:DNA binding"/>
    <property type="evidence" value="ECO:0007669"/>
    <property type="project" value="UniProtKB-KW"/>
</dbReference>
<dbReference type="InterPro" id="IPR036864">
    <property type="entry name" value="Zn2-C6_fun-type_DNA-bd_sf"/>
</dbReference>
<keyword evidence="10" id="KW-1185">Reference proteome</keyword>
<dbReference type="GO" id="GO:0008270">
    <property type="term" value="F:zinc ion binding"/>
    <property type="evidence" value="ECO:0007669"/>
    <property type="project" value="InterPro"/>
</dbReference>
<dbReference type="InParanoid" id="V5FJU2"/>
<organism evidence="9 10">
    <name type="scientific">Byssochlamys spectabilis (strain No. 5 / NBRC 109023)</name>
    <name type="common">Paecilomyces variotii</name>
    <dbReference type="NCBI Taxonomy" id="1356009"/>
    <lineage>
        <taxon>Eukaryota</taxon>
        <taxon>Fungi</taxon>
        <taxon>Dikarya</taxon>
        <taxon>Ascomycota</taxon>
        <taxon>Pezizomycotina</taxon>
        <taxon>Eurotiomycetes</taxon>
        <taxon>Eurotiomycetidae</taxon>
        <taxon>Eurotiales</taxon>
        <taxon>Thermoascaceae</taxon>
        <taxon>Paecilomyces</taxon>
    </lineage>
</organism>
<dbReference type="HOGENOM" id="CLU_015161_2_0_1"/>
<sequence length="674" mass="76131">MRRDPNGERLRARQACRNCRKKKARCPSERPSCSTCVRLKQSCVYDGTRSRDRLADLEKKVDLLLNGRGQGSVSEPLDDGSPTEPPDASTTPEPSTNLEASSTQDASDALNRPVKYSLAPLPEFSIPNPALSDPIIAHGLDMYFERFHRQPIWCFDRHDTEHSTEVSTELICSILELTTRLSREHGSQRYGERARWSIMLRMADGTVKLETIESLCLLSYSAFIEIDFEQMAICTLANFTSASAFNSAGLQTWIVYRHLITDTIPHGILRTASDAWRPYYLSDTGNTAFPRDLSAASTGSDPGIWTLSVHFGWIWGRVREYVTECSRNKLIEPWRLDSTYAKVLADMTEIENKVPLCHRYHIVKFNERRPDEVQINRDYWMPWLKLQFTWHSILTMINHPFLYIVASRSHPKLAIPNTFWRKSSELVLLHATWIVRTIDMIHEKDIRLHDPFFGHAAAIAATVHLYFCCATDPRLRQKSKADFAKCRRFLNDISSFSPACECLTRLLDKMSRIALASDSNDGTSVPCRVHLSVPLMWSILQFDMSSSKVGSYPKDTSLPTSPSLAGVVEETEQNPTLEISITASPPVIIIDPSLGHDASLPPYKAISAPSELPDGSVMRDPAVPPAESFMFNAPWFCADPFGYGNMENIAYFPRDLTAGNNSEGFSTWWNFGNF</sequence>
<feature type="domain" description="Zn(2)-C6 fungal-type" evidence="8">
    <location>
        <begin position="15"/>
        <end position="45"/>
    </location>
</feature>
<dbReference type="PANTHER" id="PTHR47338">
    <property type="entry name" value="ZN(II)2CYS6 TRANSCRIPTION FACTOR (EUROFUNG)-RELATED"/>
    <property type="match status" value="1"/>
</dbReference>
<dbReference type="Pfam" id="PF00172">
    <property type="entry name" value="Zn_clus"/>
    <property type="match status" value="1"/>
</dbReference>